<proteinExistence type="predicted"/>
<reference evidence="1 2" key="1">
    <citation type="submission" date="2014-07" db="EMBL/GenBank/DDBJ databases">
        <title>Genome of Chryseobacterium luteum DSM 18605.</title>
        <authorList>
            <person name="Stropko S.J."/>
            <person name="Pipes S.E."/>
            <person name="Newman J.D."/>
        </authorList>
    </citation>
    <scope>NUCLEOTIDE SEQUENCE [LARGE SCALE GENOMIC DNA]</scope>
    <source>
        <strain evidence="1 2">DSM 18605</strain>
    </source>
</reference>
<evidence type="ECO:0000313" key="1">
    <source>
        <dbReference type="EMBL" id="KFF02250.1"/>
    </source>
</evidence>
<keyword evidence="2" id="KW-1185">Reference proteome</keyword>
<evidence type="ECO:0008006" key="3">
    <source>
        <dbReference type="Google" id="ProtNLM"/>
    </source>
</evidence>
<dbReference type="STRING" id="421531.IX38_13535"/>
<name>A0A085ZCT6_9FLAO</name>
<sequence>MEIIELLLKHGADAYTKNKVGEILVGKKQPMGVSHSSYSLALEDEDQEQLNLFKKYKNG</sequence>
<evidence type="ECO:0000313" key="2">
    <source>
        <dbReference type="Proteomes" id="UP000028703"/>
    </source>
</evidence>
<organism evidence="1 2">
    <name type="scientific">Chryseobacterium luteum</name>
    <dbReference type="NCBI Taxonomy" id="421531"/>
    <lineage>
        <taxon>Bacteria</taxon>
        <taxon>Pseudomonadati</taxon>
        <taxon>Bacteroidota</taxon>
        <taxon>Flavobacteriia</taxon>
        <taxon>Flavobacteriales</taxon>
        <taxon>Weeksellaceae</taxon>
        <taxon>Chryseobacterium group</taxon>
        <taxon>Chryseobacterium</taxon>
    </lineage>
</organism>
<dbReference type="RefSeq" id="WP_034705640.1">
    <property type="nucleotide sequence ID" value="NZ_JPRO01000012.1"/>
</dbReference>
<gene>
    <name evidence="1" type="ORF">IX38_13535</name>
</gene>
<protein>
    <recommendedName>
        <fullName evidence="3">Ankyrin</fullName>
    </recommendedName>
</protein>
<dbReference type="EMBL" id="JPRO01000012">
    <property type="protein sequence ID" value="KFF02250.1"/>
    <property type="molecule type" value="Genomic_DNA"/>
</dbReference>
<dbReference type="eggNOG" id="COG0666">
    <property type="taxonomic scope" value="Bacteria"/>
</dbReference>
<comment type="caution">
    <text evidence="1">The sequence shown here is derived from an EMBL/GenBank/DDBJ whole genome shotgun (WGS) entry which is preliminary data.</text>
</comment>
<dbReference type="AlphaFoldDB" id="A0A085ZCT6"/>
<accession>A0A085ZCT6</accession>
<dbReference type="Proteomes" id="UP000028703">
    <property type="component" value="Unassembled WGS sequence"/>
</dbReference>